<accession>A0A5S3PV48</accession>
<keyword evidence="1" id="KW-1133">Transmembrane helix</keyword>
<evidence type="ECO:0000313" key="3">
    <source>
        <dbReference type="Proteomes" id="UP000310314"/>
    </source>
</evidence>
<keyword evidence="3" id="KW-1185">Reference proteome</keyword>
<feature type="transmembrane region" description="Helical" evidence="1">
    <location>
        <begin position="89"/>
        <end position="108"/>
    </location>
</feature>
<keyword evidence="1" id="KW-0812">Transmembrane</keyword>
<sequence>MRLVYTCSSCKKSNYYTPVLPTRAHLQMKIGDEVRVNCSNCGKQDKKHLNRISATPDNRLVVGGFVIGVLIILLAGNYLEIIMQVSLSFWKILGIAGSAIAGIPMFLWNRENKAVKNFNRYALKK</sequence>
<gene>
    <name evidence="2" type="ORF">FEE95_05465</name>
</gene>
<dbReference type="Proteomes" id="UP000310314">
    <property type="component" value="Unassembled WGS sequence"/>
</dbReference>
<protein>
    <submittedName>
        <fullName evidence="2">Uncharacterized protein</fullName>
    </submittedName>
</protein>
<feature type="transmembrane region" description="Helical" evidence="1">
    <location>
        <begin position="60"/>
        <end position="83"/>
    </location>
</feature>
<organism evidence="2 3">
    <name type="scientific">Maribacter algarum</name>
    <name type="common">ex Zhang et al. 2020</name>
    <dbReference type="NCBI Taxonomy" id="2578118"/>
    <lineage>
        <taxon>Bacteria</taxon>
        <taxon>Pseudomonadati</taxon>
        <taxon>Bacteroidota</taxon>
        <taxon>Flavobacteriia</taxon>
        <taxon>Flavobacteriales</taxon>
        <taxon>Flavobacteriaceae</taxon>
        <taxon>Maribacter</taxon>
    </lineage>
</organism>
<evidence type="ECO:0000313" key="2">
    <source>
        <dbReference type="EMBL" id="TMM58881.1"/>
    </source>
</evidence>
<name>A0A5S3PV48_9FLAO</name>
<dbReference type="EMBL" id="VATY01000001">
    <property type="protein sequence ID" value="TMM58881.1"/>
    <property type="molecule type" value="Genomic_DNA"/>
</dbReference>
<dbReference type="AlphaFoldDB" id="A0A5S3PV48"/>
<evidence type="ECO:0000256" key="1">
    <source>
        <dbReference type="SAM" id="Phobius"/>
    </source>
</evidence>
<keyword evidence="1" id="KW-0472">Membrane</keyword>
<reference evidence="2 3" key="1">
    <citation type="submission" date="2019-05" db="EMBL/GenBank/DDBJ databases">
        <authorList>
            <person name="Zhang J.-Y."/>
            <person name="Feg X."/>
            <person name="Du Z.-J."/>
        </authorList>
    </citation>
    <scope>NUCLEOTIDE SEQUENCE [LARGE SCALE GENOMIC DNA]</scope>
    <source>
        <strain evidence="2 3">RZ26</strain>
    </source>
</reference>
<comment type="caution">
    <text evidence="2">The sequence shown here is derived from an EMBL/GenBank/DDBJ whole genome shotgun (WGS) entry which is preliminary data.</text>
</comment>
<proteinExistence type="predicted"/>